<dbReference type="PROSITE" id="PS50127">
    <property type="entry name" value="UBC_2"/>
    <property type="match status" value="1"/>
</dbReference>
<reference evidence="15" key="1">
    <citation type="submission" date="2021-12" db="EMBL/GenBank/DDBJ databases">
        <authorList>
            <person name="King R."/>
        </authorList>
    </citation>
    <scope>NUCLEOTIDE SEQUENCE</scope>
</reference>
<protein>
    <recommendedName>
        <fullName evidence="2">E2 ubiquitin-conjugating enzyme</fullName>
        <ecNumber evidence="2">2.3.2.23</ecNumber>
    </recommendedName>
</protein>
<keyword evidence="8 9" id="KW-0694">RNA-binding</keyword>
<evidence type="ECO:0000256" key="4">
    <source>
        <dbReference type="ARBA" id="ARBA00022679"/>
    </source>
</evidence>
<feature type="compositionally biased region" description="Basic and acidic residues" evidence="11">
    <location>
        <begin position="431"/>
        <end position="450"/>
    </location>
</feature>
<comment type="subcellular location">
    <subcellularLocation>
        <location evidence="1">Cytoplasm</location>
    </subcellularLocation>
</comment>
<dbReference type="CDD" id="cd12550">
    <property type="entry name" value="RRM_II_PABPN1"/>
    <property type="match status" value="1"/>
</dbReference>
<evidence type="ECO:0000256" key="6">
    <source>
        <dbReference type="ARBA" id="ARBA00022786"/>
    </source>
</evidence>
<feature type="region of interest" description="Disordered" evidence="11">
    <location>
        <begin position="386"/>
        <end position="481"/>
    </location>
</feature>
<feature type="coiled-coil region" evidence="10">
    <location>
        <begin position="44"/>
        <end position="74"/>
    </location>
</feature>
<feature type="compositionally biased region" description="Polar residues" evidence="11">
    <location>
        <begin position="11"/>
        <end position="29"/>
    </location>
</feature>
<evidence type="ECO:0000256" key="2">
    <source>
        <dbReference type="ARBA" id="ARBA00012486"/>
    </source>
</evidence>
<gene>
    <name evidence="15" type="ORF">CINC_LOCUS4910</name>
</gene>
<dbReference type="PANTHER" id="PTHR23236">
    <property type="entry name" value="EUKARYOTIC TRANSLATION INITIATION FACTOR 4B/4H"/>
    <property type="match status" value="1"/>
</dbReference>
<dbReference type="SUPFAM" id="SSF81383">
    <property type="entry name" value="F-box domain"/>
    <property type="match status" value="1"/>
</dbReference>
<dbReference type="InterPro" id="IPR035979">
    <property type="entry name" value="RBD_domain_sf"/>
</dbReference>
<dbReference type="InterPro" id="IPR000504">
    <property type="entry name" value="RRM_dom"/>
</dbReference>
<dbReference type="InterPro" id="IPR001810">
    <property type="entry name" value="F-box_dom"/>
</dbReference>
<dbReference type="InterPro" id="IPR000608">
    <property type="entry name" value="UBC"/>
</dbReference>
<dbReference type="InterPro" id="IPR036047">
    <property type="entry name" value="F-box-like_dom_sf"/>
</dbReference>
<dbReference type="Pfam" id="PF12937">
    <property type="entry name" value="F-box-like"/>
    <property type="match status" value="1"/>
</dbReference>
<dbReference type="Pfam" id="PF00179">
    <property type="entry name" value="UQ_con"/>
    <property type="match status" value="1"/>
</dbReference>
<organism evidence="15 16">
    <name type="scientific">Chrysodeixis includens</name>
    <name type="common">Soybean looper</name>
    <name type="synonym">Pseudoplusia includens</name>
    <dbReference type="NCBI Taxonomy" id="689277"/>
    <lineage>
        <taxon>Eukaryota</taxon>
        <taxon>Metazoa</taxon>
        <taxon>Ecdysozoa</taxon>
        <taxon>Arthropoda</taxon>
        <taxon>Hexapoda</taxon>
        <taxon>Insecta</taxon>
        <taxon>Pterygota</taxon>
        <taxon>Neoptera</taxon>
        <taxon>Endopterygota</taxon>
        <taxon>Lepidoptera</taxon>
        <taxon>Glossata</taxon>
        <taxon>Ditrysia</taxon>
        <taxon>Noctuoidea</taxon>
        <taxon>Noctuidae</taxon>
        <taxon>Plusiinae</taxon>
        <taxon>Chrysodeixis</taxon>
    </lineage>
</organism>
<evidence type="ECO:0000256" key="8">
    <source>
        <dbReference type="ARBA" id="ARBA00022884"/>
    </source>
</evidence>
<evidence type="ECO:0000256" key="1">
    <source>
        <dbReference type="ARBA" id="ARBA00004496"/>
    </source>
</evidence>
<evidence type="ECO:0000256" key="7">
    <source>
        <dbReference type="ARBA" id="ARBA00022840"/>
    </source>
</evidence>
<dbReference type="Gene3D" id="1.20.1280.50">
    <property type="match status" value="1"/>
</dbReference>
<dbReference type="Pfam" id="PF00076">
    <property type="entry name" value="RRM_1"/>
    <property type="match status" value="1"/>
</dbReference>
<feature type="domain" description="F-box" evidence="14">
    <location>
        <begin position="480"/>
        <end position="529"/>
    </location>
</feature>
<dbReference type="InterPro" id="IPR016135">
    <property type="entry name" value="UBQ-conjugating_enzyme/RWD"/>
</dbReference>
<feature type="domain" description="UBC core" evidence="13">
    <location>
        <begin position="579"/>
        <end position="725"/>
    </location>
</feature>
<dbReference type="Gene3D" id="3.10.110.10">
    <property type="entry name" value="Ubiquitin Conjugating Enzyme"/>
    <property type="match status" value="1"/>
</dbReference>
<feature type="region of interest" description="Disordered" evidence="11">
    <location>
        <begin position="172"/>
        <end position="192"/>
    </location>
</feature>
<feature type="compositionally biased region" description="Low complexity" evidence="11">
    <location>
        <begin position="397"/>
        <end position="421"/>
    </location>
</feature>
<evidence type="ECO:0000313" key="15">
    <source>
        <dbReference type="EMBL" id="CAD0203256.1"/>
    </source>
</evidence>
<sequence>MAENDDYLETIDNNHLDGTNGSLNMTDNSLGGGDEAAGSEVPDLAAIKARVREMEEEAEKLKQMQTEVDKQMSMGSPPGLTSPLNMSIEEKIEADNRSVYVGNVDYGATAEELEQHFHGCGSINRVTILCNKFDGHPKGFAYIEFGDKDSVQTAMAMDESLFRGRQIKVMPKRTNKPGLSTTNRPPRAMRGRGRSFRGGFSPYYSGYRPVRRGRGAPPAAARGSSVQVCGIAKLVCGRRDVDPTIATRLRHWTLALPSIRVVEVSKMLAMGPEFFHFIKKLEENGDKLTSSTPFEQPLDFEFNNSTCHVCNGYYGPSFGEPVCVTCHAFLFPDFPSYLPSSYFYSEKTDDGDSGNDEPSDLNYSSERKLNRACALPPWWYYRNSLDSETSPEDEASRASNSGAGASSSGNGGSTSANGGPSRSDSQGPSRPEGRADGARSADGGSSRDDPAGLGPPPHPPCLARSLQALSTPRPPDNLAPGLVEQMPSEVLLSIFSYLDDLSLSACACVCARWWRLVRARVSPPRWAAFTARRFPLYRPLLANIDWHKKYQSLVESCFCRNCLVQMCVQAQPAGEENAWRRNRLRIELKMLRNDPPEGIAATPLDPKCCHWQASVTGPVGSPYEGGVFYLYIQVPYAYPMSPPVVRFLTRILHPNISRHGDVGIDSVHHNWSLALTISKVLISIQSLLTDPYTAVCMEPELGDLYVRDRARFEMLARNWTWRYAMHDILPY</sequence>
<dbReference type="FunFam" id="3.10.110.10:FF:000060">
    <property type="entry name" value="Ubiquitin conjugating enzyme (UbcB)"/>
    <property type="match status" value="1"/>
</dbReference>
<dbReference type="PROSITE" id="PS50102">
    <property type="entry name" value="RRM"/>
    <property type="match status" value="1"/>
</dbReference>
<evidence type="ECO:0000259" key="13">
    <source>
        <dbReference type="PROSITE" id="PS50127"/>
    </source>
</evidence>
<name>A0A9N8KUM2_CHRIL</name>
<dbReference type="SMART" id="SM00360">
    <property type="entry name" value="RRM"/>
    <property type="match status" value="1"/>
</dbReference>
<dbReference type="Gene3D" id="3.30.70.330">
    <property type="match status" value="1"/>
</dbReference>
<accession>A0A9N8KUM2</accession>
<dbReference type="GO" id="GO:0008143">
    <property type="term" value="F:poly(A) binding"/>
    <property type="evidence" value="ECO:0007669"/>
    <property type="project" value="TreeGrafter"/>
</dbReference>
<evidence type="ECO:0000256" key="9">
    <source>
        <dbReference type="PROSITE-ProRule" id="PRU00176"/>
    </source>
</evidence>
<dbReference type="CDD" id="cd23826">
    <property type="entry name" value="UEV_Morgue-like"/>
    <property type="match status" value="1"/>
</dbReference>
<evidence type="ECO:0000313" key="16">
    <source>
        <dbReference type="Proteomes" id="UP001154114"/>
    </source>
</evidence>
<dbReference type="EC" id="2.3.2.23" evidence="2"/>
<feature type="domain" description="RRM" evidence="12">
    <location>
        <begin position="97"/>
        <end position="174"/>
    </location>
</feature>
<dbReference type="SUPFAM" id="SSF54495">
    <property type="entry name" value="UBC-like"/>
    <property type="match status" value="1"/>
</dbReference>
<dbReference type="AlphaFoldDB" id="A0A9N8KUM2"/>
<dbReference type="GO" id="GO:0061631">
    <property type="term" value="F:ubiquitin conjugating enzyme activity"/>
    <property type="evidence" value="ECO:0007669"/>
    <property type="project" value="UniProtKB-EC"/>
</dbReference>
<dbReference type="GO" id="GO:0005737">
    <property type="term" value="C:cytoplasm"/>
    <property type="evidence" value="ECO:0007669"/>
    <property type="project" value="UniProtKB-SubCell"/>
</dbReference>
<feature type="region of interest" description="Disordered" evidence="11">
    <location>
        <begin position="1"/>
        <end position="40"/>
    </location>
</feature>
<dbReference type="SMART" id="SM00212">
    <property type="entry name" value="UBCc"/>
    <property type="match status" value="1"/>
</dbReference>
<evidence type="ECO:0000256" key="10">
    <source>
        <dbReference type="SAM" id="Coils"/>
    </source>
</evidence>
<dbReference type="FunFam" id="3.30.70.330:FF:000311">
    <property type="entry name" value="polyadenylate-binding protein 2"/>
    <property type="match status" value="1"/>
</dbReference>
<dbReference type="InterPro" id="IPR012677">
    <property type="entry name" value="Nucleotide-bd_a/b_plait_sf"/>
</dbReference>
<dbReference type="GO" id="GO:0005524">
    <property type="term" value="F:ATP binding"/>
    <property type="evidence" value="ECO:0007669"/>
    <property type="project" value="UniProtKB-KW"/>
</dbReference>
<evidence type="ECO:0000259" key="12">
    <source>
        <dbReference type="PROSITE" id="PS50102"/>
    </source>
</evidence>
<keyword evidence="6" id="KW-0833">Ubl conjugation pathway</keyword>
<keyword evidence="7" id="KW-0067">ATP-binding</keyword>
<dbReference type="GO" id="GO:0005634">
    <property type="term" value="C:nucleus"/>
    <property type="evidence" value="ECO:0007669"/>
    <property type="project" value="TreeGrafter"/>
</dbReference>
<keyword evidence="3" id="KW-0963">Cytoplasm</keyword>
<dbReference type="OrthoDB" id="9973183at2759"/>
<evidence type="ECO:0000256" key="5">
    <source>
        <dbReference type="ARBA" id="ARBA00022741"/>
    </source>
</evidence>
<dbReference type="PANTHER" id="PTHR23236:SF12">
    <property type="entry name" value="EUKARYOTIC INITIATION FACTOR 4B-RELATED"/>
    <property type="match status" value="1"/>
</dbReference>
<evidence type="ECO:0000256" key="3">
    <source>
        <dbReference type="ARBA" id="ARBA00022490"/>
    </source>
</evidence>
<keyword evidence="10" id="KW-0175">Coiled coil</keyword>
<dbReference type="PROSITE" id="PS50181">
    <property type="entry name" value="FBOX"/>
    <property type="match status" value="1"/>
</dbReference>
<evidence type="ECO:0000256" key="11">
    <source>
        <dbReference type="SAM" id="MobiDB-lite"/>
    </source>
</evidence>
<keyword evidence="4" id="KW-0808">Transferase</keyword>
<keyword evidence="5" id="KW-0547">Nucleotide-binding</keyword>
<keyword evidence="16" id="KW-1185">Reference proteome</keyword>
<dbReference type="CDD" id="cd09917">
    <property type="entry name" value="F-box_SF"/>
    <property type="match status" value="1"/>
</dbReference>
<dbReference type="EMBL" id="LR824021">
    <property type="protein sequence ID" value="CAD0203256.1"/>
    <property type="molecule type" value="Genomic_DNA"/>
</dbReference>
<dbReference type="Proteomes" id="UP001154114">
    <property type="component" value="Chromosome 18"/>
</dbReference>
<dbReference type="SUPFAM" id="SSF54928">
    <property type="entry name" value="RNA-binding domain, RBD"/>
    <property type="match status" value="1"/>
</dbReference>
<evidence type="ECO:0000259" key="14">
    <source>
        <dbReference type="PROSITE" id="PS50181"/>
    </source>
</evidence>
<proteinExistence type="predicted"/>